<evidence type="ECO:0000256" key="1">
    <source>
        <dbReference type="ARBA" id="ARBA00006395"/>
    </source>
</evidence>
<feature type="domain" description="RecQ-mediated genome instability protein 1 C-terminal OB-fold" evidence="5">
    <location>
        <begin position="377"/>
        <end position="513"/>
    </location>
</feature>
<keyword evidence="8" id="KW-1185">Reference proteome</keyword>
<dbReference type="GO" id="GO:0000724">
    <property type="term" value="P:double-strand break repair via homologous recombination"/>
    <property type="evidence" value="ECO:0007669"/>
    <property type="project" value="TreeGrafter"/>
</dbReference>
<dbReference type="SMART" id="SM01161">
    <property type="entry name" value="DUF1767"/>
    <property type="match status" value="1"/>
</dbReference>
<evidence type="ECO:0000313" key="9">
    <source>
        <dbReference type="Proteomes" id="UP001160483"/>
    </source>
</evidence>
<feature type="region of interest" description="Disordered" evidence="3">
    <location>
        <begin position="201"/>
        <end position="229"/>
    </location>
</feature>
<organism evidence="6 9">
    <name type="scientific">Peronospora belbahrii</name>
    <dbReference type="NCBI Taxonomy" id="622444"/>
    <lineage>
        <taxon>Eukaryota</taxon>
        <taxon>Sar</taxon>
        <taxon>Stramenopiles</taxon>
        <taxon>Oomycota</taxon>
        <taxon>Peronosporomycetes</taxon>
        <taxon>Peronosporales</taxon>
        <taxon>Peronosporaceae</taxon>
        <taxon>Peronospora</taxon>
    </lineage>
</organism>
<evidence type="ECO:0000259" key="4">
    <source>
        <dbReference type="Pfam" id="PF08585"/>
    </source>
</evidence>
<dbReference type="Gene3D" id="2.40.50.770">
    <property type="entry name" value="RecQ-mediated genome instability protein Rmi1, C-terminal domain"/>
    <property type="match status" value="1"/>
</dbReference>
<dbReference type="PANTHER" id="PTHR14790">
    <property type="entry name" value="RECQ-MEDIATED GENOME INSTABILITY PROTEIN 1 RMI1"/>
    <property type="match status" value="1"/>
</dbReference>
<sequence length="523" mass="57655">MLSSVVRQLPYEALDPEWEAHEFQKFRTITGTSQQQVPYGAYLFGRLLQSDLHQSCRPALPPDIHKLNGFTIEGMCILQVVDVANIGANSEHRTEFSPAGPTRTLKLGLTDGHQLVFGFEFSSLPQFSVNIRRGTKLVVENVPVRHGLLLLAPDNCQLLEVSFDHSRRGNGHVQQQAESEEVDAGVYSAALVTSQFHISQHQMPPSPRASTQQAAKLPVTTTRAPDSTSRAQMEITNVTTPSGLAPLRHMNTSKSNVAASTVPSASDPPVFVDEHLSDEDMDSDTTDPMVQHLFYSPKTLRQLDIKTAQVDSGKVSTTKRPRSPSLEQEVKAGPPLQQNSTRCIGATGGVFAHDMSFSLLDRATTTATTCAPLDPAQPFQYFKARLSTLSKQSTSFQIRACIKSVVGFQFNTGRYQLRVLVEDCTETNEADVAEDFVTRLMGVSCSEFLQTMQTKMQVAHGWAATMQFALMNLEGVMTFESREATPTLKTSPLLLLNCRDFQVADTRQLLQRVKASQTNAPRL</sequence>
<dbReference type="Proteomes" id="UP001158986">
    <property type="component" value="Unassembled WGS sequence"/>
</dbReference>
<evidence type="ECO:0000259" key="5">
    <source>
        <dbReference type="Pfam" id="PF16099"/>
    </source>
</evidence>
<name>A0AAU9LLX9_9STRA</name>
<evidence type="ECO:0000256" key="3">
    <source>
        <dbReference type="SAM" id="MobiDB-lite"/>
    </source>
</evidence>
<dbReference type="PANTHER" id="PTHR14790:SF15">
    <property type="entry name" value="RECQ-MEDIATED GENOME INSTABILITY PROTEIN 1"/>
    <property type="match status" value="1"/>
</dbReference>
<proteinExistence type="inferred from homology"/>
<evidence type="ECO:0000313" key="8">
    <source>
        <dbReference type="Proteomes" id="UP001158986"/>
    </source>
</evidence>
<dbReference type="EMBL" id="CAKKTJ010000330">
    <property type="protein sequence ID" value="CAH0481888.1"/>
    <property type="molecule type" value="Genomic_DNA"/>
</dbReference>
<dbReference type="GO" id="GO:0031422">
    <property type="term" value="C:RecQ family helicase-topoisomerase III complex"/>
    <property type="evidence" value="ECO:0007669"/>
    <property type="project" value="TreeGrafter"/>
</dbReference>
<dbReference type="Pfam" id="PF08585">
    <property type="entry name" value="RMI1_N_C"/>
    <property type="match status" value="1"/>
</dbReference>
<evidence type="ECO:0000256" key="2">
    <source>
        <dbReference type="ARBA" id="ARBA00018987"/>
    </source>
</evidence>
<dbReference type="GO" id="GO:0016604">
    <property type="term" value="C:nuclear body"/>
    <property type="evidence" value="ECO:0007669"/>
    <property type="project" value="TreeGrafter"/>
</dbReference>
<gene>
    <name evidence="7" type="ORF">PBS001_LOCUS3940</name>
    <name evidence="6" type="ORF">PBS003_LOCUS8489</name>
</gene>
<evidence type="ECO:0000313" key="7">
    <source>
        <dbReference type="EMBL" id="CAH0517319.1"/>
    </source>
</evidence>
<dbReference type="Pfam" id="PF16099">
    <property type="entry name" value="RMI1_C"/>
    <property type="match status" value="1"/>
</dbReference>
<feature type="domain" description="RecQ mediated genome instability protein 1 OB-fold" evidence="4">
    <location>
        <begin position="85"/>
        <end position="159"/>
    </location>
</feature>
<dbReference type="InterPro" id="IPR032199">
    <property type="entry name" value="RMI1_C"/>
</dbReference>
<comment type="caution">
    <text evidence="6">The sequence shown here is derived from an EMBL/GenBank/DDBJ whole genome shotgun (WGS) entry which is preliminary data.</text>
</comment>
<feature type="region of interest" description="Disordered" evidence="3">
    <location>
        <begin position="310"/>
        <end position="339"/>
    </location>
</feature>
<dbReference type="InterPro" id="IPR042470">
    <property type="entry name" value="RMI1_N_C_sf"/>
</dbReference>
<evidence type="ECO:0000313" key="6">
    <source>
        <dbReference type="EMBL" id="CAH0481888.1"/>
    </source>
</evidence>
<comment type="similarity">
    <text evidence="1">Belongs to the RMI1 family.</text>
</comment>
<dbReference type="GO" id="GO:0000166">
    <property type="term" value="F:nucleotide binding"/>
    <property type="evidence" value="ECO:0007669"/>
    <property type="project" value="InterPro"/>
</dbReference>
<accession>A0AAU9LLX9</accession>
<reference evidence="6 8" key="1">
    <citation type="submission" date="2021-11" db="EMBL/GenBank/DDBJ databases">
        <authorList>
            <person name="Islam A."/>
            <person name="Islam S."/>
            <person name="Flora M.S."/>
            <person name="Rahman M."/>
            <person name="Ziaur R.M."/>
            <person name="Epstein J.H."/>
            <person name="Hassan M."/>
            <person name="Klassen M."/>
            <person name="Woodard K."/>
            <person name="Webb A."/>
            <person name="Webby R.J."/>
            <person name="El Zowalaty M.E."/>
        </authorList>
    </citation>
    <scope>NUCLEOTIDE SEQUENCE</scope>
    <source>
        <strain evidence="7">Pbs1</strain>
        <strain evidence="6">Pbs3</strain>
    </source>
</reference>
<protein>
    <recommendedName>
        <fullName evidence="2">RecQ-mediated genome instability protein 1</fullName>
    </recommendedName>
</protein>
<dbReference type="Proteomes" id="UP001160483">
    <property type="component" value="Unassembled WGS sequence"/>
</dbReference>
<dbReference type="InterPro" id="IPR013894">
    <property type="entry name" value="RMI1_OB"/>
</dbReference>
<dbReference type="EMBL" id="CAKLCB010000232">
    <property type="protein sequence ID" value="CAH0517319.1"/>
    <property type="molecule type" value="Genomic_DNA"/>
</dbReference>
<dbReference type="GO" id="GO:0000712">
    <property type="term" value="P:resolution of meiotic recombination intermediates"/>
    <property type="evidence" value="ECO:0007669"/>
    <property type="project" value="TreeGrafter"/>
</dbReference>
<dbReference type="AlphaFoldDB" id="A0AAU9LLX9"/>